<reference evidence="9" key="1">
    <citation type="journal article" date="2019" name="Int. J. Syst. Evol. Microbiol.">
        <title>The Global Catalogue of Microorganisms (GCM) 10K type strain sequencing project: providing services to taxonomists for standard genome sequencing and annotation.</title>
        <authorList>
            <consortium name="The Broad Institute Genomics Platform"/>
            <consortium name="The Broad Institute Genome Sequencing Center for Infectious Disease"/>
            <person name="Wu L."/>
            <person name="Ma J."/>
        </authorList>
    </citation>
    <scope>NUCLEOTIDE SEQUENCE [LARGE SCALE GENOMIC DNA]</scope>
    <source>
        <strain evidence="9">KCTC 52487</strain>
    </source>
</reference>
<keyword evidence="4" id="KW-0963">Cytoplasm</keyword>
<dbReference type="Gene3D" id="2.30.22.10">
    <property type="entry name" value="Head domain of nucleotide exchange factor GrpE"/>
    <property type="match status" value="1"/>
</dbReference>
<protein>
    <recommendedName>
        <fullName evidence="4 5">Protein GrpE</fullName>
    </recommendedName>
    <alternativeName>
        <fullName evidence="4">HSP-70 cofactor</fullName>
    </alternativeName>
</protein>
<keyword evidence="3 4" id="KW-0143">Chaperone</keyword>
<proteinExistence type="inferred from homology"/>
<comment type="subcellular location">
    <subcellularLocation>
        <location evidence="4">Cytoplasm</location>
    </subcellularLocation>
</comment>
<dbReference type="PROSITE" id="PS01071">
    <property type="entry name" value="GRPE"/>
    <property type="match status" value="1"/>
</dbReference>
<accession>A0ABV6ZX66</accession>
<dbReference type="HAMAP" id="MF_01151">
    <property type="entry name" value="GrpE"/>
    <property type="match status" value="1"/>
</dbReference>
<evidence type="ECO:0000256" key="4">
    <source>
        <dbReference type="HAMAP-Rule" id="MF_01151"/>
    </source>
</evidence>
<evidence type="ECO:0000313" key="8">
    <source>
        <dbReference type="EMBL" id="MFC2925987.1"/>
    </source>
</evidence>
<sequence length="192" mass="20078">MTDKNTPETEIPEADDSAEITAEQAIDALQTELEDAREKMLRALADAQNTRRRAEKEIADTRKYAVSGFAGDLLAVADNLSRALDAVKAAELEGPAKTLVEGVAMTERSLLSAFERHGVKKIDPQPGEAFDPNLHQATAQFPSEHAAGAIAAVLAPGYVLGDRTLRAAMVAVSSGPAEGGGQPSGGSVDVEA</sequence>
<keyword evidence="2 4" id="KW-0346">Stress response</keyword>
<dbReference type="InterPro" id="IPR000740">
    <property type="entry name" value="GrpE"/>
</dbReference>
<dbReference type="Pfam" id="PF01025">
    <property type="entry name" value="GrpE"/>
    <property type="match status" value="1"/>
</dbReference>
<feature type="region of interest" description="Disordered" evidence="7">
    <location>
        <begin position="173"/>
        <end position="192"/>
    </location>
</feature>
<evidence type="ECO:0000313" key="9">
    <source>
        <dbReference type="Proteomes" id="UP001595379"/>
    </source>
</evidence>
<comment type="subunit">
    <text evidence="4">Homodimer.</text>
</comment>
<keyword evidence="9" id="KW-1185">Reference proteome</keyword>
<gene>
    <name evidence="4 8" type="primary">grpE</name>
    <name evidence="8" type="ORF">ACFOOR_07705</name>
</gene>
<dbReference type="EMBL" id="JBHRSV010000012">
    <property type="protein sequence ID" value="MFC2925987.1"/>
    <property type="molecule type" value="Genomic_DNA"/>
</dbReference>
<dbReference type="PANTHER" id="PTHR21237">
    <property type="entry name" value="GRPE PROTEIN"/>
    <property type="match status" value="1"/>
</dbReference>
<evidence type="ECO:0000256" key="5">
    <source>
        <dbReference type="RuleBase" id="RU000639"/>
    </source>
</evidence>
<dbReference type="SUPFAM" id="SSF58014">
    <property type="entry name" value="Coiled-coil domain of nucleotide exchange factor GrpE"/>
    <property type="match status" value="1"/>
</dbReference>
<evidence type="ECO:0000256" key="1">
    <source>
        <dbReference type="ARBA" id="ARBA00009054"/>
    </source>
</evidence>
<dbReference type="CDD" id="cd00446">
    <property type="entry name" value="GrpE"/>
    <property type="match status" value="1"/>
</dbReference>
<dbReference type="InterPro" id="IPR013805">
    <property type="entry name" value="GrpE_CC"/>
</dbReference>
<organism evidence="8 9">
    <name type="scientific">Hyphobacterium vulgare</name>
    <dbReference type="NCBI Taxonomy" id="1736751"/>
    <lineage>
        <taxon>Bacteria</taxon>
        <taxon>Pseudomonadati</taxon>
        <taxon>Pseudomonadota</taxon>
        <taxon>Alphaproteobacteria</taxon>
        <taxon>Maricaulales</taxon>
        <taxon>Maricaulaceae</taxon>
        <taxon>Hyphobacterium</taxon>
    </lineage>
</organism>
<dbReference type="RefSeq" id="WP_343164828.1">
    <property type="nucleotide sequence ID" value="NZ_JBHRSV010000012.1"/>
</dbReference>
<evidence type="ECO:0000256" key="7">
    <source>
        <dbReference type="SAM" id="MobiDB-lite"/>
    </source>
</evidence>
<evidence type="ECO:0000256" key="2">
    <source>
        <dbReference type="ARBA" id="ARBA00023016"/>
    </source>
</evidence>
<name>A0ABV6ZX66_9PROT</name>
<dbReference type="SUPFAM" id="SSF51064">
    <property type="entry name" value="Head domain of nucleotide exchange factor GrpE"/>
    <property type="match status" value="1"/>
</dbReference>
<comment type="similarity">
    <text evidence="1 4 6">Belongs to the GrpE family.</text>
</comment>
<comment type="caution">
    <text evidence="8">The sequence shown here is derived from an EMBL/GenBank/DDBJ whole genome shotgun (WGS) entry which is preliminary data.</text>
</comment>
<dbReference type="Proteomes" id="UP001595379">
    <property type="component" value="Unassembled WGS sequence"/>
</dbReference>
<dbReference type="PANTHER" id="PTHR21237:SF23">
    <property type="entry name" value="GRPE PROTEIN HOMOLOG, MITOCHONDRIAL"/>
    <property type="match status" value="1"/>
</dbReference>
<evidence type="ECO:0000256" key="3">
    <source>
        <dbReference type="ARBA" id="ARBA00023186"/>
    </source>
</evidence>
<dbReference type="Gene3D" id="3.90.20.20">
    <property type="match status" value="1"/>
</dbReference>
<dbReference type="PRINTS" id="PR00773">
    <property type="entry name" value="GRPEPROTEIN"/>
</dbReference>
<dbReference type="InterPro" id="IPR009012">
    <property type="entry name" value="GrpE_head"/>
</dbReference>
<feature type="region of interest" description="Disordered" evidence="7">
    <location>
        <begin position="1"/>
        <end position="20"/>
    </location>
</feature>
<comment type="function">
    <text evidence="4 5">Participates actively in the response to hyperosmotic and heat shock by preventing the aggregation of stress-denatured proteins, in association with DnaK and GrpE. It is the nucleotide exchange factor for DnaK and may function as a thermosensor. Unfolded proteins bind initially to DnaJ; upon interaction with the DnaJ-bound protein, DnaK hydrolyzes its bound ATP, resulting in the formation of a stable complex. GrpE releases ADP from DnaK; ATP binding to DnaK triggers the release of the substrate protein, thus completing the reaction cycle. Several rounds of ATP-dependent interactions between DnaJ, DnaK and GrpE are required for fully efficient folding.</text>
</comment>
<evidence type="ECO:0000256" key="6">
    <source>
        <dbReference type="RuleBase" id="RU004478"/>
    </source>
</evidence>